<proteinExistence type="predicted"/>
<comment type="caution">
    <text evidence="4">The sequence shown here is derived from an EMBL/GenBank/DDBJ whole genome shotgun (WGS) entry which is preliminary data.</text>
</comment>
<evidence type="ECO:0000259" key="3">
    <source>
        <dbReference type="PROSITE" id="PS51670"/>
    </source>
</evidence>
<evidence type="ECO:0000256" key="1">
    <source>
        <dbReference type="ARBA" id="ARBA00022656"/>
    </source>
</evidence>
<dbReference type="Proteomes" id="UP001159428">
    <property type="component" value="Unassembled WGS sequence"/>
</dbReference>
<dbReference type="AlphaFoldDB" id="A0AAU9X4K8"/>
<sequence>MDKILLLLGFVALFGLVQSYTLRDILRERALRRYDAYDKNEYLGAKYRREYDALRARALRTLREFHLRRMFDANFRMDEDCRDDNEHCADVIKEYKSESYDYCKDTDESIQEYVKAHCRLSCGFCVGSAPTKAPNPGGSRVCENELDKIYPAQRYCTRYESFCKDGAIKYYMGKYCYATCHPLDCPRDLY</sequence>
<dbReference type="GO" id="GO:0090729">
    <property type="term" value="F:toxin activity"/>
    <property type="evidence" value="ECO:0007669"/>
    <property type="project" value="UniProtKB-KW"/>
</dbReference>
<gene>
    <name evidence="4" type="ORF">PMEA_00017628</name>
</gene>
<evidence type="ECO:0000256" key="2">
    <source>
        <dbReference type="PROSITE-ProRule" id="PRU01005"/>
    </source>
</evidence>
<feature type="domain" description="ShKT" evidence="3">
    <location>
        <begin position="81"/>
        <end position="125"/>
    </location>
</feature>
<dbReference type="InterPro" id="IPR003582">
    <property type="entry name" value="ShKT_dom"/>
</dbReference>
<keyword evidence="1" id="KW-0800">Toxin</keyword>
<dbReference type="PROSITE" id="PS51670">
    <property type="entry name" value="SHKT"/>
    <property type="match status" value="1"/>
</dbReference>
<dbReference type="EMBL" id="CALNXJ010000030">
    <property type="protein sequence ID" value="CAH3136263.1"/>
    <property type="molecule type" value="Genomic_DNA"/>
</dbReference>
<keyword evidence="5" id="KW-1185">Reference proteome</keyword>
<name>A0AAU9X4K8_9CNID</name>
<accession>A0AAU9X4K8</accession>
<comment type="caution">
    <text evidence="2">Lacks conserved residue(s) required for the propagation of feature annotation.</text>
</comment>
<evidence type="ECO:0000313" key="5">
    <source>
        <dbReference type="Proteomes" id="UP001159428"/>
    </source>
</evidence>
<organism evidence="4 5">
    <name type="scientific">Pocillopora meandrina</name>
    <dbReference type="NCBI Taxonomy" id="46732"/>
    <lineage>
        <taxon>Eukaryota</taxon>
        <taxon>Metazoa</taxon>
        <taxon>Cnidaria</taxon>
        <taxon>Anthozoa</taxon>
        <taxon>Hexacorallia</taxon>
        <taxon>Scleractinia</taxon>
        <taxon>Astrocoeniina</taxon>
        <taxon>Pocilloporidae</taxon>
        <taxon>Pocillopora</taxon>
    </lineage>
</organism>
<reference evidence="4 5" key="1">
    <citation type="submission" date="2022-05" db="EMBL/GenBank/DDBJ databases">
        <authorList>
            <consortium name="Genoscope - CEA"/>
            <person name="William W."/>
        </authorList>
    </citation>
    <scope>NUCLEOTIDE SEQUENCE [LARGE SCALE GENOMIC DNA]</scope>
</reference>
<protein>
    <recommendedName>
        <fullName evidence="3">ShKT domain-containing protein</fullName>
    </recommendedName>
</protein>
<evidence type="ECO:0000313" key="4">
    <source>
        <dbReference type="EMBL" id="CAH3136263.1"/>
    </source>
</evidence>